<protein>
    <submittedName>
        <fullName evidence="3">Uncharacterized protein</fullName>
    </submittedName>
</protein>
<keyword evidence="2" id="KW-0812">Transmembrane</keyword>
<evidence type="ECO:0000256" key="2">
    <source>
        <dbReference type="SAM" id="Phobius"/>
    </source>
</evidence>
<sequence>MGDFPHSIPPTGGQQQHYHNNGGQFSPFSSFAPPAYSSPTTGVTKATTSHATSTSSGVSQSEHSPPPPPSHHIPHAVFIIVPFAVVLLILALIIFLRYRKRRQNQQSQHQPKPHSTEMTSSSNNNTNTNTRAYYAPPTMDLRPPHREAPVIVAEGNNAYLTGLDSCSQHSRRSEEESAYAPARRSLDGTFAEPPPPYGVSAAEGQPPNPYSVEQDISTLPRTGSVRSPFEDVQLDEEDDELYADEIPVSDGLLGSHRNPFDDPPSPVSEIGSRPMFGRRNSAVSDL</sequence>
<proteinExistence type="predicted"/>
<reference evidence="3" key="1">
    <citation type="journal article" date="2020" name="Stud. Mycol.">
        <title>101 Dothideomycetes genomes: a test case for predicting lifestyles and emergence of pathogens.</title>
        <authorList>
            <person name="Haridas S."/>
            <person name="Albert R."/>
            <person name="Binder M."/>
            <person name="Bloem J."/>
            <person name="Labutti K."/>
            <person name="Salamov A."/>
            <person name="Andreopoulos B."/>
            <person name="Baker S."/>
            <person name="Barry K."/>
            <person name="Bills G."/>
            <person name="Bluhm B."/>
            <person name="Cannon C."/>
            <person name="Castanera R."/>
            <person name="Culley D."/>
            <person name="Daum C."/>
            <person name="Ezra D."/>
            <person name="Gonzalez J."/>
            <person name="Henrissat B."/>
            <person name="Kuo A."/>
            <person name="Liang C."/>
            <person name="Lipzen A."/>
            <person name="Lutzoni F."/>
            <person name="Magnuson J."/>
            <person name="Mondo S."/>
            <person name="Nolan M."/>
            <person name="Ohm R."/>
            <person name="Pangilinan J."/>
            <person name="Park H.-J."/>
            <person name="Ramirez L."/>
            <person name="Alfaro M."/>
            <person name="Sun H."/>
            <person name="Tritt A."/>
            <person name="Yoshinaga Y."/>
            <person name="Zwiers L.-H."/>
            <person name="Turgeon B."/>
            <person name="Goodwin S."/>
            <person name="Spatafora J."/>
            <person name="Crous P."/>
            <person name="Grigoriev I."/>
        </authorList>
    </citation>
    <scope>NUCLEOTIDE SEQUENCE</scope>
    <source>
        <strain evidence="3">CBS 113389</strain>
    </source>
</reference>
<evidence type="ECO:0000256" key="1">
    <source>
        <dbReference type="SAM" id="MobiDB-lite"/>
    </source>
</evidence>
<keyword evidence="2" id="KW-0472">Membrane</keyword>
<feature type="region of interest" description="Disordered" evidence="1">
    <location>
        <begin position="103"/>
        <end position="130"/>
    </location>
</feature>
<evidence type="ECO:0000313" key="3">
    <source>
        <dbReference type="EMBL" id="KAF2485876.1"/>
    </source>
</evidence>
<dbReference type="Proteomes" id="UP000799767">
    <property type="component" value="Unassembled WGS sequence"/>
</dbReference>
<feature type="compositionally biased region" description="Low complexity" evidence="1">
    <location>
        <begin position="116"/>
        <end position="130"/>
    </location>
</feature>
<keyword evidence="2" id="KW-1133">Transmembrane helix</keyword>
<name>A0A6A6Q1K9_9PEZI</name>
<dbReference type="Pfam" id="PF15345">
    <property type="entry name" value="TMEM51"/>
    <property type="match status" value="1"/>
</dbReference>
<organism evidence="3 4">
    <name type="scientific">Neohortaea acidophila</name>
    <dbReference type="NCBI Taxonomy" id="245834"/>
    <lineage>
        <taxon>Eukaryota</taxon>
        <taxon>Fungi</taxon>
        <taxon>Dikarya</taxon>
        <taxon>Ascomycota</taxon>
        <taxon>Pezizomycotina</taxon>
        <taxon>Dothideomycetes</taxon>
        <taxon>Dothideomycetidae</taxon>
        <taxon>Mycosphaerellales</taxon>
        <taxon>Teratosphaeriaceae</taxon>
        <taxon>Neohortaea</taxon>
    </lineage>
</organism>
<feature type="compositionally biased region" description="Low complexity" evidence="1">
    <location>
        <begin position="12"/>
        <end position="63"/>
    </location>
</feature>
<evidence type="ECO:0000313" key="4">
    <source>
        <dbReference type="Proteomes" id="UP000799767"/>
    </source>
</evidence>
<dbReference type="RefSeq" id="XP_033592445.1">
    <property type="nucleotide sequence ID" value="XM_033733135.1"/>
</dbReference>
<keyword evidence="4" id="KW-1185">Reference proteome</keyword>
<dbReference type="GeneID" id="54474137"/>
<dbReference type="AlphaFoldDB" id="A0A6A6Q1K9"/>
<feature type="region of interest" description="Disordered" evidence="1">
    <location>
        <begin position="245"/>
        <end position="286"/>
    </location>
</feature>
<feature type="region of interest" description="Disordered" evidence="1">
    <location>
        <begin position="163"/>
        <end position="231"/>
    </location>
</feature>
<accession>A0A6A6Q1K9</accession>
<dbReference type="EMBL" id="MU001633">
    <property type="protein sequence ID" value="KAF2485876.1"/>
    <property type="molecule type" value="Genomic_DNA"/>
</dbReference>
<gene>
    <name evidence="3" type="ORF">BDY17DRAFT_294389</name>
</gene>
<feature type="compositionally biased region" description="Polar residues" evidence="1">
    <location>
        <begin position="214"/>
        <end position="225"/>
    </location>
</feature>
<feature type="region of interest" description="Disordered" evidence="1">
    <location>
        <begin position="1"/>
        <end position="70"/>
    </location>
</feature>
<feature type="transmembrane region" description="Helical" evidence="2">
    <location>
        <begin position="73"/>
        <end position="96"/>
    </location>
</feature>